<dbReference type="RefSeq" id="WP_266350652.1">
    <property type="nucleotide sequence ID" value="NZ_JAPKNG010000006.1"/>
</dbReference>
<dbReference type="SUPFAM" id="SSF56281">
    <property type="entry name" value="Metallo-hydrolase/oxidoreductase"/>
    <property type="match status" value="1"/>
</dbReference>
<accession>A0ABU0HBS0</accession>
<evidence type="ECO:0000259" key="2">
    <source>
        <dbReference type="Pfam" id="PF12706"/>
    </source>
</evidence>
<name>A0ABU0HBS0_9HYPH</name>
<keyword evidence="1" id="KW-0378">Hydrolase</keyword>
<evidence type="ECO:0000256" key="1">
    <source>
        <dbReference type="ARBA" id="ARBA00022801"/>
    </source>
</evidence>
<evidence type="ECO:0000313" key="4">
    <source>
        <dbReference type="Proteomes" id="UP001241603"/>
    </source>
</evidence>
<dbReference type="InterPro" id="IPR036866">
    <property type="entry name" value="RibonucZ/Hydroxyglut_hydro"/>
</dbReference>
<dbReference type="InterPro" id="IPR050114">
    <property type="entry name" value="UPF0173_UPF0282_UlaG_hydrolase"/>
</dbReference>
<proteinExistence type="predicted"/>
<dbReference type="InterPro" id="IPR001279">
    <property type="entry name" value="Metallo-B-lactamas"/>
</dbReference>
<reference evidence="3 4" key="1">
    <citation type="submission" date="2023-07" db="EMBL/GenBank/DDBJ databases">
        <title>Genomic Encyclopedia of Type Strains, Phase IV (KMG-IV): sequencing the most valuable type-strain genomes for metagenomic binning, comparative biology and taxonomic classification.</title>
        <authorList>
            <person name="Goeker M."/>
        </authorList>
    </citation>
    <scope>NUCLEOTIDE SEQUENCE [LARGE SCALE GENOMIC DNA]</scope>
    <source>
        <strain evidence="3 4">B6-8</strain>
    </source>
</reference>
<feature type="domain" description="Metallo-beta-lactamase" evidence="2">
    <location>
        <begin position="24"/>
        <end position="219"/>
    </location>
</feature>
<sequence length="263" mass="27409">MTAHDLTLTLIGGPTVLIEIGGLRLLTDPTFDPPGHYHSGPVHLEKQSGPALAPDAIGPIDAILLSHDQHADNLDHAGRAFLAHAPLVLTTRIGAGRLGGHARGLDPFETITIGGTDGQSTLTITAAPARHGPAGIEPIAGDVIGFLIGQEQPGDTLYVTGDTVWYDGTAEIARRYAPAAVIAFAGSAEPRGRFHLTMDNNDVIETASAFPRARIIAVHNHGWAHFKESEADLVAAFTALGIADRLTSLAPGVPTRLPLGPAS</sequence>
<evidence type="ECO:0000313" key="3">
    <source>
        <dbReference type="EMBL" id="MDQ0439764.1"/>
    </source>
</evidence>
<dbReference type="PANTHER" id="PTHR43546:SF9">
    <property type="entry name" value="L-ASCORBATE-6-PHOSPHATE LACTONASE ULAG-RELATED"/>
    <property type="match status" value="1"/>
</dbReference>
<gene>
    <name evidence="3" type="ORF">QO014_004170</name>
</gene>
<dbReference type="Proteomes" id="UP001241603">
    <property type="component" value="Unassembled WGS sequence"/>
</dbReference>
<comment type="caution">
    <text evidence="3">The sequence shown here is derived from an EMBL/GenBank/DDBJ whole genome shotgun (WGS) entry which is preliminary data.</text>
</comment>
<keyword evidence="4" id="KW-1185">Reference proteome</keyword>
<organism evidence="3 4">
    <name type="scientific">Kaistia dalseonensis</name>
    <dbReference type="NCBI Taxonomy" id="410840"/>
    <lineage>
        <taxon>Bacteria</taxon>
        <taxon>Pseudomonadati</taxon>
        <taxon>Pseudomonadota</taxon>
        <taxon>Alphaproteobacteria</taxon>
        <taxon>Hyphomicrobiales</taxon>
        <taxon>Kaistiaceae</taxon>
        <taxon>Kaistia</taxon>
    </lineage>
</organism>
<dbReference type="Gene3D" id="3.60.15.10">
    <property type="entry name" value="Ribonuclease Z/Hydroxyacylglutathione hydrolase-like"/>
    <property type="match status" value="1"/>
</dbReference>
<protein>
    <submittedName>
        <fullName evidence="3">L-ascorbate metabolism protein UlaG (Beta-lactamase superfamily)</fullName>
    </submittedName>
</protein>
<dbReference type="PANTHER" id="PTHR43546">
    <property type="entry name" value="UPF0173 METAL-DEPENDENT HYDROLASE MJ1163-RELATED"/>
    <property type="match status" value="1"/>
</dbReference>
<dbReference type="EMBL" id="JAUSVO010000006">
    <property type="protein sequence ID" value="MDQ0439764.1"/>
    <property type="molecule type" value="Genomic_DNA"/>
</dbReference>
<dbReference type="Pfam" id="PF12706">
    <property type="entry name" value="Lactamase_B_2"/>
    <property type="match status" value="1"/>
</dbReference>